<dbReference type="PANTHER" id="PTHR30121">
    <property type="entry name" value="UNCHARACTERIZED PROTEIN YJGR-RELATED"/>
    <property type="match status" value="1"/>
</dbReference>
<reference evidence="6" key="1">
    <citation type="journal article" date="2014" name="BMC Genomics">
        <title>A comprehensive analysis of Helicobacter pylori plasticity zones reveals that they are integrating conjugative elements with intermediate integration specificity.</title>
        <authorList>
            <person name="Fischer W."/>
            <person name="Breithaupt U."/>
            <person name="Kern B."/>
            <person name="Smith S.I."/>
            <person name="Spicher C."/>
            <person name="Haas R."/>
        </authorList>
    </citation>
    <scope>NUCLEOTIDE SEQUENCE</scope>
    <source>
        <strain evidence="6">166</strain>
    </source>
</reference>
<comment type="similarity">
    <text evidence="1">Belongs to the TrbE/VirB4 family.</text>
</comment>
<accession>A0A060CTW8</accession>
<dbReference type="Pfam" id="PF01935">
    <property type="entry name" value="DUF87"/>
    <property type="match status" value="1"/>
</dbReference>
<dbReference type="NCBIfam" id="TIGR00929">
    <property type="entry name" value="VirB4_CagE"/>
    <property type="match status" value="1"/>
</dbReference>
<evidence type="ECO:0000256" key="1">
    <source>
        <dbReference type="ARBA" id="ARBA00006512"/>
    </source>
</evidence>
<feature type="domain" description="CagE TrbE VirB component of type IV transporter system central" evidence="5">
    <location>
        <begin position="194"/>
        <end position="392"/>
    </location>
</feature>
<evidence type="ECO:0000256" key="2">
    <source>
        <dbReference type="ARBA" id="ARBA00022741"/>
    </source>
</evidence>
<sequence length="807" mass="93209">MLEKIFTSLCSLVPKRYSMKEETNIVGIYNEHYLLSEKSNLVGALKLEGISYLSLDDKEIAQKFNERILALNEIVDGVHFKIVAKRRKIFMHHEYTQEEISNPFALEVINLWEQGVEDVYQNFYYLIFETKNDSIKGYLERFKKKITTNELENIQENNKQDEVKYQENYFIGFDNFNLLDKSKILDSIINNVKNMLSGLFVEKIDANSLLNFYAEYINGVPSEYTFARGRLHDGMINSDVHFKKDFFTHIHNSKEIFKRFISIKTYDIDKIVSTALSSVLHLSLEFDVILNIDNIPKAKAEKRIETKRKRANKSIRVEIDELNDLIKTDRVLMQEISLNILVHAKTKTDLDSACIEITNLLKQKGIVSTQESIGMLPMFFSFFPNRNRLNFRKRLLSSQNIASLIILEKQNCGFSRNSWGDRHLTIFRNQDKSPYLFNFHAYEAKRKNDMVSGHTIIFGGTGAGKTTLIEFLITNCFKYEDLSILALDRNNGMRVMTEFLDGQYNDSNDFYINPFSLKDTSANCTFLVSWLAFMLNIDEDTKDEKEKKTLSALSKTIRVCYNNITKQGGAIFKLRDFKDTLEIDYLDSKDILGKESSKDLYKHSTDCLDFAKKLSVIDMDALSSSKKDFNLAVLYLFYKVMNRAKLENKPFYIFIDEAKSVIENPIMLAKIKDTLTQARKLNGVLTLAFQDINQLDGVEGAKSIIENAAQVILYPTNNFEKLESYGILLSPIEKSFLNKTPLNARQVLVKNLLTQSSVFLEINLEKLNSTSKKFLRAYNSSASSVFELETLKKDNPKNYKEIYLTKE</sequence>
<dbReference type="EMBL" id="KF861855">
    <property type="protein sequence ID" value="AIA98747.1"/>
    <property type="molecule type" value="Genomic_DNA"/>
</dbReference>
<name>A0A060CTW8_HELPX</name>
<dbReference type="InterPro" id="IPR002789">
    <property type="entry name" value="HerA_central"/>
</dbReference>
<dbReference type="Gene3D" id="3.40.50.300">
    <property type="entry name" value="P-loop containing nucleotide triphosphate hydrolases"/>
    <property type="match status" value="2"/>
</dbReference>
<evidence type="ECO:0000259" key="4">
    <source>
        <dbReference type="Pfam" id="PF01935"/>
    </source>
</evidence>
<feature type="domain" description="Helicase HerA central" evidence="4">
    <location>
        <begin position="447"/>
        <end position="491"/>
    </location>
</feature>
<dbReference type="InterPro" id="IPR027417">
    <property type="entry name" value="P-loop_NTPase"/>
</dbReference>
<proteinExistence type="inferred from homology"/>
<dbReference type="AlphaFoldDB" id="A0A060CTW8"/>
<protein>
    <submittedName>
        <fullName evidence="6">VirB4 type IV secretion protein</fullName>
    </submittedName>
</protein>
<organism evidence="6">
    <name type="scientific">Helicobacter pylori</name>
    <name type="common">Campylobacter pylori</name>
    <dbReference type="NCBI Taxonomy" id="210"/>
    <lineage>
        <taxon>Bacteria</taxon>
        <taxon>Pseudomonadati</taxon>
        <taxon>Campylobacterota</taxon>
        <taxon>Epsilonproteobacteria</taxon>
        <taxon>Campylobacterales</taxon>
        <taxon>Helicobacteraceae</taxon>
        <taxon>Helicobacter</taxon>
    </lineage>
</organism>
<dbReference type="GO" id="GO:0005524">
    <property type="term" value="F:ATP binding"/>
    <property type="evidence" value="ECO:0007669"/>
    <property type="project" value="UniProtKB-KW"/>
</dbReference>
<evidence type="ECO:0000256" key="3">
    <source>
        <dbReference type="ARBA" id="ARBA00022840"/>
    </source>
</evidence>
<dbReference type="InterPro" id="IPR018145">
    <property type="entry name" value="CagE_TrbE_VirB_cntrl_dom"/>
</dbReference>
<dbReference type="PANTHER" id="PTHR30121:SF12">
    <property type="entry name" value="TYPE IV SECRETION SYSTEM PROTEIN CAGE"/>
    <property type="match status" value="1"/>
</dbReference>
<keyword evidence="2" id="KW-0547">Nucleotide-binding</keyword>
<dbReference type="CDD" id="cd01127">
    <property type="entry name" value="TrwB_TraG_TraD_VirD4"/>
    <property type="match status" value="1"/>
</dbReference>
<dbReference type="InterPro" id="IPR004346">
    <property type="entry name" value="CagE_TrbE_VirB"/>
</dbReference>
<dbReference type="InterPro" id="IPR051162">
    <property type="entry name" value="T4SS_component"/>
</dbReference>
<dbReference type="Pfam" id="PF03135">
    <property type="entry name" value="CagE_TrbE_VirB"/>
    <property type="match status" value="1"/>
</dbReference>
<evidence type="ECO:0000313" key="6">
    <source>
        <dbReference type="EMBL" id="AIA98747.1"/>
    </source>
</evidence>
<keyword evidence="3" id="KW-0067">ATP-binding</keyword>
<evidence type="ECO:0000259" key="5">
    <source>
        <dbReference type="Pfam" id="PF03135"/>
    </source>
</evidence>
<gene>
    <name evidence="6" type="primary">virB4</name>
    <name evidence="6" type="ORF">166_ICEHptfs4c_27</name>
</gene>
<dbReference type="SUPFAM" id="SSF52540">
    <property type="entry name" value="P-loop containing nucleoside triphosphate hydrolases"/>
    <property type="match status" value="1"/>
</dbReference>